<proteinExistence type="predicted"/>
<protein>
    <submittedName>
        <fullName evidence="1">VIT1/CCC1 family protein</fullName>
    </submittedName>
</protein>
<gene>
    <name evidence="1" type="ORF">TU35_004430</name>
</gene>
<name>A0ACC6V0G1_9CREN</name>
<sequence length="303" mass="33427">MEITSTKKSLRDLATEFCRDEYTDYTVYSKLAAIEFNERRKEILSKLAEVERRHYEFWRRYTPSFRPPITSVIYAYLLAFLRLLLGATFVIRLFERGEEKAIERYREALRLAESEEERRAIEAIIKDEEEHEELFIAQLDEAVVKYMSALVLGMADAIIEITGTHAGSLGTTSSTIITGAVGLVVGTSAAISMASASYLQTKHEVGKSPKVAALVTGFGYVVASALMSLPFFLIDNIFAAFAVSIAVSVLLALLFTFQGSVYTGSDFKREFAQTVGLLLGVAALAYVLGDVLSAALGIRALIK</sequence>
<comment type="caution">
    <text evidence="1">The sequence shown here is derived from an EMBL/GenBank/DDBJ whole genome shotgun (WGS) entry which is preliminary data.</text>
</comment>
<evidence type="ECO:0000313" key="2">
    <source>
        <dbReference type="Proteomes" id="UP000033636"/>
    </source>
</evidence>
<evidence type="ECO:0000313" key="1">
    <source>
        <dbReference type="EMBL" id="MFB6490490.1"/>
    </source>
</evidence>
<accession>A0ACC6V0G1</accession>
<reference evidence="1" key="1">
    <citation type="submission" date="2024-07" db="EMBL/GenBank/DDBJ databases">
        <title>Metagenome and Metagenome-Assembled Genomes of Archaea from a hot spring from the geothermal field of Los Azufres, Mexico.</title>
        <authorList>
            <person name="Marin-Paredes R."/>
            <person name="Martinez-Romero E."/>
            <person name="Servin-Garciduenas L.E."/>
        </authorList>
    </citation>
    <scope>NUCLEOTIDE SEQUENCE</scope>
</reference>
<dbReference type="EMBL" id="JZWT02000009">
    <property type="protein sequence ID" value="MFB6490490.1"/>
    <property type="molecule type" value="Genomic_DNA"/>
</dbReference>
<organism evidence="1 2">
    <name type="scientific">Thermoproteus sp. AZ2</name>
    <dbReference type="NCBI Taxonomy" id="1609232"/>
    <lineage>
        <taxon>Archaea</taxon>
        <taxon>Thermoproteota</taxon>
        <taxon>Thermoprotei</taxon>
        <taxon>Thermoproteales</taxon>
        <taxon>Thermoproteaceae</taxon>
        <taxon>Thermoproteus</taxon>
    </lineage>
</organism>
<dbReference type="Proteomes" id="UP000033636">
    <property type="component" value="Unassembled WGS sequence"/>
</dbReference>